<accession>A0AAE3QXK4</accession>
<feature type="coiled-coil region" evidence="1">
    <location>
        <begin position="3"/>
        <end position="30"/>
    </location>
</feature>
<dbReference type="EMBL" id="JASJOU010000001">
    <property type="protein sequence ID" value="MDJ1499881.1"/>
    <property type="molecule type" value="Genomic_DNA"/>
</dbReference>
<protein>
    <submittedName>
        <fullName evidence="2">YkgJ family cysteine cluster protein</fullName>
    </submittedName>
</protein>
<evidence type="ECO:0000313" key="3">
    <source>
        <dbReference type="Proteomes" id="UP001232063"/>
    </source>
</evidence>
<comment type="caution">
    <text evidence="2">The sequence shown here is derived from an EMBL/GenBank/DDBJ whole genome shotgun (WGS) entry which is preliminary data.</text>
</comment>
<dbReference type="PANTHER" id="PTHR35866">
    <property type="entry name" value="PUTATIVE-RELATED"/>
    <property type="match status" value="1"/>
</dbReference>
<dbReference type="PANTHER" id="PTHR35866:SF1">
    <property type="entry name" value="YKGJ FAMILY CYSTEINE CLUSTER PROTEIN"/>
    <property type="match status" value="1"/>
</dbReference>
<evidence type="ECO:0000313" key="2">
    <source>
        <dbReference type="EMBL" id="MDJ1499881.1"/>
    </source>
</evidence>
<dbReference type="RefSeq" id="WP_314509423.1">
    <property type="nucleotide sequence ID" value="NZ_JASJOU010000001.1"/>
</dbReference>
<dbReference type="AlphaFoldDB" id="A0AAE3QXK4"/>
<evidence type="ECO:0000256" key="1">
    <source>
        <dbReference type="SAM" id="Coils"/>
    </source>
</evidence>
<keyword evidence="1" id="KW-0175">Coiled coil</keyword>
<proteinExistence type="predicted"/>
<reference evidence="2" key="1">
    <citation type="submission" date="2023-05" db="EMBL/GenBank/DDBJ databases">
        <authorList>
            <person name="Zhang X."/>
        </authorList>
    </citation>
    <scope>NUCLEOTIDE SEQUENCE</scope>
    <source>
        <strain evidence="2">BD1B2-1</strain>
    </source>
</reference>
<name>A0AAE3QXK4_9BACT</name>
<dbReference type="Proteomes" id="UP001232063">
    <property type="component" value="Unassembled WGS sequence"/>
</dbReference>
<organism evidence="2 3">
    <name type="scientific">Xanthocytophaga agilis</name>
    <dbReference type="NCBI Taxonomy" id="3048010"/>
    <lineage>
        <taxon>Bacteria</taxon>
        <taxon>Pseudomonadati</taxon>
        <taxon>Bacteroidota</taxon>
        <taxon>Cytophagia</taxon>
        <taxon>Cytophagales</taxon>
        <taxon>Rhodocytophagaceae</taxon>
        <taxon>Xanthocytophaga</taxon>
    </lineage>
</organism>
<sequence length="168" mass="19750">MNNNLESETIKKLKLQAKKSEQDTKKLFQKWKKQPPRNLDIVIQEIHEEVFEVTDCLQCANCCKTTSPIFYDRDIDRIAKFLKVKPKQFIDTYLHIDEDGDYVLNLAPCSFLNEDNTCSIYHHRPAACREYPHTDRKRFHQILDLTLKNTFICPAAYQIVEKLKTALS</sequence>
<dbReference type="Pfam" id="PF03692">
    <property type="entry name" value="CxxCxxCC"/>
    <property type="match status" value="1"/>
</dbReference>
<gene>
    <name evidence="2" type="ORF">QNI22_04465</name>
</gene>
<dbReference type="InterPro" id="IPR005358">
    <property type="entry name" value="Puta_zinc/iron-chelating_dom"/>
</dbReference>
<keyword evidence="3" id="KW-1185">Reference proteome</keyword>